<proteinExistence type="predicted"/>
<gene>
    <name evidence="2" type="ORF">BC05F1_05939</name>
</gene>
<evidence type="ECO:0000313" key="2">
    <source>
        <dbReference type="EMBL" id="SCC67005.1"/>
    </source>
</evidence>
<evidence type="ECO:0000259" key="1">
    <source>
        <dbReference type="PROSITE" id="PS50933"/>
    </source>
</evidence>
<reference evidence="3" key="1">
    <citation type="submission" date="2016-08" db="EMBL/GenBank/DDBJ databases">
        <authorList>
            <person name="Loux V."/>
            <person name="Rue O."/>
        </authorList>
    </citation>
    <scope>NUCLEOTIDE SEQUENCE [LARGE SCALE GENOMIC DNA]</scope>
    <source>
        <strain evidence="3">INRA Bc05-F1</strain>
    </source>
</reference>
<sequence length="148" mass="16711">MLGNLYEENARMTTHFFARLTGKREIPPVNTEAYGVTEFIFSDDLKKLQYRIILKNIEKVTSCQIHLGKADQIGPVVLNLFGPIKQGISVNEGIVTGVVNVEDFEGPLQGRAFDSLLQEIIQTNVYVNVYTKSNKKGEIRGRIRKVKK</sequence>
<organism evidence="2 3">
    <name type="scientific">Bacillus wiedmannii</name>
    <dbReference type="NCBI Taxonomy" id="1890302"/>
    <lineage>
        <taxon>Bacteria</taxon>
        <taxon>Bacillati</taxon>
        <taxon>Bacillota</taxon>
        <taxon>Bacilli</taxon>
        <taxon>Bacillales</taxon>
        <taxon>Bacillaceae</taxon>
        <taxon>Bacillus</taxon>
        <taxon>Bacillus cereus group</taxon>
    </lineage>
</organism>
<protein>
    <submittedName>
        <fullName evidence="2">CHRD domain containing protein</fullName>
    </submittedName>
</protein>
<dbReference type="AlphaFoldDB" id="A0A1C4GGQ3"/>
<accession>A0A1C4GGQ3</accession>
<dbReference type="Pfam" id="PF07452">
    <property type="entry name" value="CHRD"/>
    <property type="match status" value="1"/>
</dbReference>
<evidence type="ECO:0000313" key="3">
    <source>
        <dbReference type="Proteomes" id="UP000196052"/>
    </source>
</evidence>
<dbReference type="EMBL" id="FMBE01000017">
    <property type="protein sequence ID" value="SCC67005.1"/>
    <property type="molecule type" value="Genomic_DNA"/>
</dbReference>
<dbReference type="InterPro" id="IPR010895">
    <property type="entry name" value="CHRD"/>
</dbReference>
<feature type="domain" description="CHRD" evidence="1">
    <location>
        <begin position="12"/>
        <end position="148"/>
    </location>
</feature>
<dbReference type="PROSITE" id="PS50933">
    <property type="entry name" value="CHRD"/>
    <property type="match status" value="1"/>
</dbReference>
<dbReference type="SMART" id="SM00754">
    <property type="entry name" value="CHRD"/>
    <property type="match status" value="1"/>
</dbReference>
<name>A0A1C4GGQ3_9BACI</name>
<dbReference type="Proteomes" id="UP000196052">
    <property type="component" value="Unassembled WGS sequence"/>
</dbReference>